<organism evidence="3">
    <name type="scientific">Mangrovimonas cancribranchiae</name>
    <dbReference type="NCBI Taxonomy" id="3080055"/>
    <lineage>
        <taxon>Bacteria</taxon>
        <taxon>Pseudomonadati</taxon>
        <taxon>Bacteroidota</taxon>
        <taxon>Flavobacteriia</taxon>
        <taxon>Flavobacteriales</taxon>
        <taxon>Flavobacteriaceae</taxon>
        <taxon>Mangrovimonas</taxon>
    </lineage>
</organism>
<dbReference type="KEGG" id="mcaa:R3L15_13190"/>
<feature type="transmembrane region" description="Helical" evidence="1">
    <location>
        <begin position="118"/>
        <end position="138"/>
    </location>
</feature>
<feature type="transmembrane region" description="Helical" evidence="1">
    <location>
        <begin position="154"/>
        <end position="177"/>
    </location>
</feature>
<protein>
    <submittedName>
        <fullName evidence="3">Uncharacterized protein</fullName>
    </submittedName>
</protein>
<feature type="transmembrane region" description="Helical" evidence="1">
    <location>
        <begin position="183"/>
        <end position="203"/>
    </location>
</feature>
<dbReference type="Proteomes" id="UP001368318">
    <property type="component" value="Chromosome"/>
</dbReference>
<sequence length="218" mass="25724">MKLNQDQIHFIDTYLQNSEVIYKDVRLEMIDHVASGIEQEWAKHPNESFREVFKSYMVANKKQLLDDFKVFRKKTTKRLFLELGKAMVKPVSLLLGLLVFMVFFYSQELIYNALGNLYTHWKAISLVVVILLVLVWYVSKQFIVKDSYIAIEQLMWVLIFLHYGASFVLDIIIGFIPESYKNITALVLSVIYVMLFINFIKVLRGHIIYYKNKYQNVS</sequence>
<evidence type="ECO:0000313" key="4">
    <source>
        <dbReference type="Proteomes" id="UP001368318"/>
    </source>
</evidence>
<feature type="transmembrane region" description="Helical" evidence="1">
    <location>
        <begin position="86"/>
        <end position="106"/>
    </location>
</feature>
<keyword evidence="1" id="KW-0472">Membrane</keyword>
<dbReference type="EMBL" id="CP136924">
    <property type="protein sequence ID" value="WXA01772.1"/>
    <property type="molecule type" value="Genomic_DNA"/>
</dbReference>
<gene>
    <name evidence="3" type="ORF">R3L15_13190</name>
    <name evidence="2" type="ORF">R3L16_08400</name>
</gene>
<evidence type="ECO:0000313" key="3">
    <source>
        <dbReference type="EMBL" id="WXA13068.1"/>
    </source>
</evidence>
<accession>A0AAU6P7G7</accession>
<keyword evidence="4" id="KW-1185">Reference proteome</keyword>
<proteinExistence type="predicted"/>
<evidence type="ECO:0000313" key="2">
    <source>
        <dbReference type="EMBL" id="WXA01772.1"/>
    </source>
</evidence>
<dbReference type="EMBL" id="CP136925">
    <property type="protein sequence ID" value="WXA13068.1"/>
    <property type="molecule type" value="Genomic_DNA"/>
</dbReference>
<keyword evidence="1" id="KW-0812">Transmembrane</keyword>
<reference evidence="3 4" key="1">
    <citation type="submission" date="2023-10" db="EMBL/GenBank/DDBJ databases">
        <title>Culture-based analysis of two novel bacteria associated with mangrove crab gills.</title>
        <authorList>
            <person name="Yang X."/>
            <person name="Garuglieri E."/>
            <person name="Van Goethem M.W."/>
            <person name="Fusi M."/>
            <person name="Marasco R."/>
            <person name="Daffonchio D.G."/>
        </authorList>
    </citation>
    <scope>NUCLEOTIDE SEQUENCE</scope>
    <source>
        <strain evidence="3">UG2-1</strain>
        <strain evidence="2">UG2-2</strain>
        <strain evidence="4">UG2_2</strain>
    </source>
</reference>
<keyword evidence="1" id="KW-1133">Transmembrane helix</keyword>
<dbReference type="RefSeq" id="WP_338732223.1">
    <property type="nucleotide sequence ID" value="NZ_CP136924.1"/>
</dbReference>
<name>A0AAU6P7G7_9FLAO</name>
<dbReference type="AlphaFoldDB" id="A0AAU6P7G7"/>
<evidence type="ECO:0000256" key="1">
    <source>
        <dbReference type="SAM" id="Phobius"/>
    </source>
</evidence>